<keyword evidence="10" id="KW-1185">Reference proteome</keyword>
<dbReference type="EC" id="5.6.2.1" evidence="3"/>
<evidence type="ECO:0000256" key="5">
    <source>
        <dbReference type="ARBA" id="ARBA00023125"/>
    </source>
</evidence>
<dbReference type="OrthoDB" id="9778962at2"/>
<reference evidence="10" key="1">
    <citation type="submission" date="2009-07" db="EMBL/GenBank/DDBJ databases">
        <title>Complete sequence of chromosome of Methylovorus sp. SIP3-4.</title>
        <authorList>
            <person name="Lucas S."/>
            <person name="Copeland A."/>
            <person name="Lapidus A."/>
            <person name="Glavina del Rio T."/>
            <person name="Tice H."/>
            <person name="Bruce D."/>
            <person name="Goodwin L."/>
            <person name="Pitluck S."/>
            <person name="Clum A."/>
            <person name="Larimer F."/>
            <person name="Land M."/>
            <person name="Hauser L."/>
            <person name="Kyrpides N."/>
            <person name="Mikhailova N."/>
            <person name="Kayluzhnaya M."/>
            <person name="Chistoserdova L."/>
        </authorList>
    </citation>
    <scope>NUCLEOTIDE SEQUENCE [LARGE SCALE GENOMIC DNA]</scope>
    <source>
        <strain evidence="10">SIP3-4</strain>
    </source>
</reference>
<evidence type="ECO:0000256" key="2">
    <source>
        <dbReference type="ARBA" id="ARBA00006645"/>
    </source>
</evidence>
<dbReference type="InterPro" id="IPR011010">
    <property type="entry name" value="DNA_brk_join_enz"/>
</dbReference>
<evidence type="ECO:0000256" key="3">
    <source>
        <dbReference type="ARBA" id="ARBA00012891"/>
    </source>
</evidence>
<dbReference type="SUPFAM" id="SSF55869">
    <property type="entry name" value="DNA topoisomerase I domain"/>
    <property type="match status" value="1"/>
</dbReference>
<feature type="domain" description="DNA topoisomerase IB N-terminal" evidence="8">
    <location>
        <begin position="52"/>
        <end position="100"/>
    </location>
</feature>
<dbReference type="InterPro" id="IPR001631">
    <property type="entry name" value="TopoI"/>
</dbReference>
<keyword evidence="6 9" id="KW-0413">Isomerase</keyword>
<name>C6X935_METGS</name>
<dbReference type="Proteomes" id="UP000002743">
    <property type="component" value="Chromosome"/>
</dbReference>
<dbReference type="EMBL" id="CP001674">
    <property type="protein sequence ID" value="ACT49655.1"/>
    <property type="molecule type" value="Genomic_DNA"/>
</dbReference>
<dbReference type="GO" id="GO:0003677">
    <property type="term" value="F:DNA binding"/>
    <property type="evidence" value="ECO:0007669"/>
    <property type="project" value="UniProtKB-KW"/>
</dbReference>
<organism evidence="9 10">
    <name type="scientific">Methylovorus glucosotrophus (strain SIP3-4)</name>
    <dbReference type="NCBI Taxonomy" id="582744"/>
    <lineage>
        <taxon>Bacteria</taxon>
        <taxon>Pseudomonadati</taxon>
        <taxon>Pseudomonadota</taxon>
        <taxon>Betaproteobacteria</taxon>
        <taxon>Nitrosomonadales</taxon>
        <taxon>Methylophilaceae</taxon>
        <taxon>Methylovorus</taxon>
    </lineage>
</organism>
<sequence>MPDTPLDECTVQLNDALGAELHGDMALSAEAARLRYVNDGTPGFARKRTAKGFRYVDRQGRPLHEKTHLARIRALAIPPAWQDVWICPYANGHIQATGVDAKGRKQYRYHKEWRAIRDEAKYAHMLDFALHLPLIREQVDADLARPGLCREKVLALVIALLEKTMIRVGNDEYARTNRSFGLTTLRNRHVDVQGGRIAFHFRGKSRVEHAIELQNARLARLVRKMKDLPGQALFQYVDDAGERHAVSSSDVNAYLKSITGRDYTAKDFRTWSGTLHTFQSLTTLDAFENQTQAKKNVVQAITEAARKLGNTPTICRKCYVHPLIIETYMAGKLLEAVEQETTDKDAPWALDAIERHVLHLLQRQIADARKSEAA</sequence>
<dbReference type="KEGG" id="mei:Msip34_0407"/>
<feature type="domain" description="DNA topoisomerase I catalytic core eukaryotic-type" evidence="7">
    <location>
        <begin position="112"/>
        <end position="327"/>
    </location>
</feature>
<proteinExistence type="inferred from homology"/>
<dbReference type="STRING" id="582744.Msip34_0407"/>
<dbReference type="RefSeq" id="WP_015829326.1">
    <property type="nucleotide sequence ID" value="NC_012969.1"/>
</dbReference>
<dbReference type="PRINTS" id="PR00416">
    <property type="entry name" value="EUTPISMRASEI"/>
</dbReference>
<dbReference type="PROSITE" id="PS52038">
    <property type="entry name" value="TOPO_IB_2"/>
    <property type="match status" value="1"/>
</dbReference>
<dbReference type="GO" id="GO:0006265">
    <property type="term" value="P:DNA topological change"/>
    <property type="evidence" value="ECO:0007669"/>
    <property type="project" value="InterPro"/>
</dbReference>
<evidence type="ECO:0000259" key="7">
    <source>
        <dbReference type="Pfam" id="PF01028"/>
    </source>
</evidence>
<dbReference type="GO" id="GO:0003917">
    <property type="term" value="F:DNA topoisomerase type I (single strand cut, ATP-independent) activity"/>
    <property type="evidence" value="ECO:0007669"/>
    <property type="project" value="UniProtKB-EC"/>
</dbReference>
<evidence type="ECO:0000313" key="9">
    <source>
        <dbReference type="EMBL" id="ACT49655.1"/>
    </source>
</evidence>
<evidence type="ECO:0000256" key="6">
    <source>
        <dbReference type="ARBA" id="ARBA00023235"/>
    </source>
</evidence>
<accession>C6X935</accession>
<dbReference type="Pfam" id="PF01028">
    <property type="entry name" value="Topoisom_I"/>
    <property type="match status" value="1"/>
</dbReference>
<evidence type="ECO:0000256" key="4">
    <source>
        <dbReference type="ARBA" id="ARBA00023029"/>
    </source>
</evidence>
<dbReference type="AlphaFoldDB" id="C6X935"/>
<comment type="similarity">
    <text evidence="2">Belongs to the type IB topoisomerase family.</text>
</comment>
<dbReference type="Gene3D" id="1.10.132.120">
    <property type="match status" value="1"/>
</dbReference>
<dbReference type="InterPro" id="IPR013500">
    <property type="entry name" value="TopoI_cat_euk"/>
</dbReference>
<dbReference type="Pfam" id="PF21338">
    <property type="entry name" value="Top1B_N_bact"/>
    <property type="match status" value="1"/>
</dbReference>
<evidence type="ECO:0000259" key="8">
    <source>
        <dbReference type="Pfam" id="PF21338"/>
    </source>
</evidence>
<dbReference type="eggNOG" id="COG3569">
    <property type="taxonomic scope" value="Bacteria"/>
</dbReference>
<keyword evidence="5" id="KW-0238">DNA-binding</keyword>
<dbReference type="HOGENOM" id="CLU_046978_1_1_4"/>
<comment type="catalytic activity">
    <reaction evidence="1">
        <text>ATP-independent breakage of single-stranded DNA, followed by passage and rejoining.</text>
        <dbReference type="EC" id="5.6.2.1"/>
    </reaction>
</comment>
<dbReference type="InterPro" id="IPR049331">
    <property type="entry name" value="Top1B_N_bact"/>
</dbReference>
<protein>
    <recommendedName>
        <fullName evidence="3">DNA topoisomerase</fullName>
        <ecNumber evidence="3">5.6.2.1</ecNumber>
    </recommendedName>
</protein>
<dbReference type="Gene3D" id="3.90.15.10">
    <property type="entry name" value="Topoisomerase I, Chain A, domain 3"/>
    <property type="match status" value="1"/>
</dbReference>
<evidence type="ECO:0000256" key="1">
    <source>
        <dbReference type="ARBA" id="ARBA00000213"/>
    </source>
</evidence>
<keyword evidence="4" id="KW-0799">Topoisomerase</keyword>
<dbReference type="Gene3D" id="3.30.66.10">
    <property type="entry name" value="DNA topoisomerase I domain"/>
    <property type="match status" value="1"/>
</dbReference>
<reference evidence="9 10" key="2">
    <citation type="journal article" date="2011" name="J. Bacteriol.">
        <title>Genomes of three methylotrophs from a single niche uncover genetic and metabolic divergence of Methylophilaceae.</title>
        <authorList>
            <person name="Lapidus A."/>
            <person name="Clum A."/>
            <person name="Labutti K."/>
            <person name="Kaluzhnaya M.G."/>
            <person name="Lim S."/>
            <person name="Beck D.A."/>
            <person name="Glavina Del Rio T."/>
            <person name="Nolan M."/>
            <person name="Mavromatis K."/>
            <person name="Huntemann M."/>
            <person name="Lucas S."/>
            <person name="Lidstrom M.E."/>
            <person name="Ivanova N."/>
            <person name="Chistoserdova L."/>
        </authorList>
    </citation>
    <scope>NUCLEOTIDE SEQUENCE [LARGE SCALE GENOMIC DNA]</scope>
    <source>
        <strain evidence="9 10">SIP3-4</strain>
    </source>
</reference>
<dbReference type="InterPro" id="IPR035447">
    <property type="entry name" value="DNA_topo_I_N_sf"/>
</dbReference>
<dbReference type="InterPro" id="IPR014711">
    <property type="entry name" value="TopoI_cat_a-hlx-sub_euk"/>
</dbReference>
<evidence type="ECO:0000313" key="10">
    <source>
        <dbReference type="Proteomes" id="UP000002743"/>
    </source>
</evidence>
<dbReference type="SUPFAM" id="SSF56349">
    <property type="entry name" value="DNA breaking-rejoining enzymes"/>
    <property type="match status" value="1"/>
</dbReference>
<gene>
    <name evidence="9" type="ordered locus">Msip34_0407</name>
</gene>